<organism evidence="2 3">
    <name type="scientific">Actinomycetospora chlora</name>
    <dbReference type="NCBI Taxonomy" id="663608"/>
    <lineage>
        <taxon>Bacteria</taxon>
        <taxon>Bacillati</taxon>
        <taxon>Actinomycetota</taxon>
        <taxon>Actinomycetes</taxon>
        <taxon>Pseudonocardiales</taxon>
        <taxon>Pseudonocardiaceae</taxon>
        <taxon>Actinomycetospora</taxon>
    </lineage>
</organism>
<accession>A0ABP9BNR8</accession>
<reference evidence="3" key="1">
    <citation type="journal article" date="2019" name="Int. J. Syst. Evol. Microbiol.">
        <title>The Global Catalogue of Microorganisms (GCM) 10K type strain sequencing project: providing services to taxonomists for standard genome sequencing and annotation.</title>
        <authorList>
            <consortium name="The Broad Institute Genomics Platform"/>
            <consortium name="The Broad Institute Genome Sequencing Center for Infectious Disease"/>
            <person name="Wu L."/>
            <person name="Ma J."/>
        </authorList>
    </citation>
    <scope>NUCLEOTIDE SEQUENCE [LARGE SCALE GENOMIC DNA]</scope>
    <source>
        <strain evidence="3">JCM 17979</strain>
    </source>
</reference>
<name>A0ABP9BNR8_9PSEU</name>
<dbReference type="InterPro" id="IPR050464">
    <property type="entry name" value="Zeta_carotene_desat/Oxidored"/>
</dbReference>
<dbReference type="InterPro" id="IPR036188">
    <property type="entry name" value="FAD/NAD-bd_sf"/>
</dbReference>
<dbReference type="RefSeq" id="WP_345418720.1">
    <property type="nucleotide sequence ID" value="NZ_BAABHO010000032.1"/>
</dbReference>
<dbReference type="Proteomes" id="UP001500928">
    <property type="component" value="Unassembled WGS sequence"/>
</dbReference>
<feature type="domain" description="Amine oxidase" evidence="1">
    <location>
        <begin position="12"/>
        <end position="284"/>
    </location>
</feature>
<dbReference type="Gene3D" id="3.50.50.60">
    <property type="entry name" value="FAD/NAD(P)-binding domain"/>
    <property type="match status" value="1"/>
</dbReference>
<sequence length="413" mass="45043">MRERVAVVGAGVSGLTAAYLLQRRYDVTLFEAEPRLGGHAHTHDVGALAVDSGFIVHNDVTYPHLLRLFAELGVETQDSEMSMSVRDEASGLEYAGARGVRGLFAQPRNLAHPRYLRMLGEVLRFHREARAVVAGTSSLGEDVTFGAFLDAGGYSDFFVETFAVPVVSAVWSSGPELSRQYPARYLFAFLANHGMLSVGGSHRWRTVVGGSRSYVERAAKGLSAVEVSTPVRTVRRTDGEVLVRDDADVEHRFDRAVVAVHAPDALRMLAAPTPEQRDVLGAFRYTRNETWLHTDTSVLPRAAGARASWNLLRVPGESRVLVSYDMTRLMRLPGPDTHVVTLNATDRVDPSTVIARMEYEHPAYTPESVAAQGRLPGLDDDRLAFAGAYHGWGFHEDGCASGSRAAASLGVAW</sequence>
<dbReference type="Pfam" id="PF01593">
    <property type="entry name" value="Amino_oxidase"/>
    <property type="match status" value="1"/>
</dbReference>
<evidence type="ECO:0000259" key="1">
    <source>
        <dbReference type="Pfam" id="PF01593"/>
    </source>
</evidence>
<dbReference type="EMBL" id="BAABHO010000032">
    <property type="protein sequence ID" value="GAA4798290.1"/>
    <property type="molecule type" value="Genomic_DNA"/>
</dbReference>
<dbReference type="PANTHER" id="PTHR42923:SF17">
    <property type="entry name" value="AMINE OXIDASE DOMAIN-CONTAINING PROTEIN"/>
    <property type="match status" value="1"/>
</dbReference>
<gene>
    <name evidence="2" type="ORF">GCM10023200_38400</name>
</gene>
<protein>
    <submittedName>
        <fullName evidence="2">FAD-dependent oxidoreductase</fullName>
    </submittedName>
</protein>
<dbReference type="InterPro" id="IPR002937">
    <property type="entry name" value="Amino_oxidase"/>
</dbReference>
<comment type="caution">
    <text evidence="2">The sequence shown here is derived from an EMBL/GenBank/DDBJ whole genome shotgun (WGS) entry which is preliminary data.</text>
</comment>
<evidence type="ECO:0000313" key="2">
    <source>
        <dbReference type="EMBL" id="GAA4798290.1"/>
    </source>
</evidence>
<evidence type="ECO:0000313" key="3">
    <source>
        <dbReference type="Proteomes" id="UP001500928"/>
    </source>
</evidence>
<dbReference type="SUPFAM" id="SSF51905">
    <property type="entry name" value="FAD/NAD(P)-binding domain"/>
    <property type="match status" value="1"/>
</dbReference>
<proteinExistence type="predicted"/>
<dbReference type="PANTHER" id="PTHR42923">
    <property type="entry name" value="PROTOPORPHYRINOGEN OXIDASE"/>
    <property type="match status" value="1"/>
</dbReference>
<keyword evidence="3" id="KW-1185">Reference proteome</keyword>